<dbReference type="PANTHER" id="PTHR35335">
    <property type="entry name" value="UPF0716 PROTEIN FXSA"/>
    <property type="match status" value="1"/>
</dbReference>
<accession>C7LV87</accession>
<organism evidence="2 3">
    <name type="scientific">Desulfomicrobium baculatum (strain DSM 4028 / VKM B-1378 / X)</name>
    <name type="common">Desulfovibrio baculatus</name>
    <dbReference type="NCBI Taxonomy" id="525897"/>
    <lineage>
        <taxon>Bacteria</taxon>
        <taxon>Pseudomonadati</taxon>
        <taxon>Thermodesulfobacteriota</taxon>
        <taxon>Desulfovibrionia</taxon>
        <taxon>Desulfovibrionales</taxon>
        <taxon>Desulfomicrobiaceae</taxon>
        <taxon>Desulfomicrobium</taxon>
    </lineage>
</organism>
<dbReference type="STRING" id="525897.Dbac_3016"/>
<dbReference type="PANTHER" id="PTHR35335:SF1">
    <property type="entry name" value="UPF0716 PROTEIN FXSA"/>
    <property type="match status" value="1"/>
</dbReference>
<dbReference type="GO" id="GO:0016020">
    <property type="term" value="C:membrane"/>
    <property type="evidence" value="ECO:0007669"/>
    <property type="project" value="InterPro"/>
</dbReference>
<dbReference type="Proteomes" id="UP000002216">
    <property type="component" value="Chromosome"/>
</dbReference>
<keyword evidence="3" id="KW-1185">Reference proteome</keyword>
<dbReference type="NCBIfam" id="NF008528">
    <property type="entry name" value="PRK11463.1-2"/>
    <property type="match status" value="1"/>
</dbReference>
<dbReference type="eggNOG" id="COG3030">
    <property type="taxonomic scope" value="Bacteria"/>
</dbReference>
<evidence type="ECO:0000313" key="2">
    <source>
        <dbReference type="EMBL" id="ACU91091.1"/>
    </source>
</evidence>
<dbReference type="KEGG" id="dba:Dbac_3016"/>
<dbReference type="OrthoDB" id="9792788at2"/>
<dbReference type="RefSeq" id="WP_015775180.1">
    <property type="nucleotide sequence ID" value="NC_013173.1"/>
</dbReference>
<dbReference type="AlphaFoldDB" id="C7LV87"/>
<dbReference type="InterPro" id="IPR007313">
    <property type="entry name" value="FxsA"/>
</dbReference>
<sequence length="131" mass="14552">MFGKLFLLFVLVPVAEIYLLVTVGGVIGALPTVALVILTALAGAHLARMQGMSTMLRIRENLDQGFMPAEELLDGVLIFLAGVVLLTPGFLTDIAGLLILLPATRNLFKQWLRKKFDEWRQNPNVHITFHR</sequence>
<name>C7LV87_DESBD</name>
<gene>
    <name evidence="2" type="ordered locus">Dbac_3016</name>
</gene>
<reference evidence="2 3" key="1">
    <citation type="journal article" date="2009" name="Stand. Genomic Sci.">
        <title>Complete genome sequence of Desulfomicrobium baculatum type strain (X).</title>
        <authorList>
            <person name="Copeland A."/>
            <person name="Spring S."/>
            <person name="Goker M."/>
            <person name="Schneider S."/>
            <person name="Lapidus A."/>
            <person name="Del Rio T.G."/>
            <person name="Tice H."/>
            <person name="Cheng J.F."/>
            <person name="Chen F."/>
            <person name="Nolan M."/>
            <person name="Bruce D."/>
            <person name="Goodwin L."/>
            <person name="Pitluck S."/>
            <person name="Ivanova N."/>
            <person name="Mavrommatis K."/>
            <person name="Ovchinnikova G."/>
            <person name="Pati A."/>
            <person name="Chen A."/>
            <person name="Palaniappan K."/>
            <person name="Land M."/>
            <person name="Hauser L."/>
            <person name="Chang Y.J."/>
            <person name="Jeffries C.C."/>
            <person name="Meincke L."/>
            <person name="Sims D."/>
            <person name="Brettin T."/>
            <person name="Detter J.C."/>
            <person name="Han C."/>
            <person name="Chain P."/>
            <person name="Bristow J."/>
            <person name="Eisen J.A."/>
            <person name="Markowitz V."/>
            <person name="Hugenholtz P."/>
            <person name="Kyrpides N.C."/>
            <person name="Klenk H.P."/>
            <person name="Lucas S."/>
        </authorList>
    </citation>
    <scope>NUCLEOTIDE SEQUENCE [LARGE SCALE GENOMIC DNA]</scope>
    <source>
        <strain evidence="3">DSM 4028 / VKM B-1378 / X</strain>
    </source>
</reference>
<keyword evidence="1" id="KW-0812">Transmembrane</keyword>
<keyword evidence="1" id="KW-1133">Transmembrane helix</keyword>
<dbReference type="EMBL" id="CP001629">
    <property type="protein sequence ID" value="ACU91091.1"/>
    <property type="molecule type" value="Genomic_DNA"/>
</dbReference>
<evidence type="ECO:0000313" key="3">
    <source>
        <dbReference type="Proteomes" id="UP000002216"/>
    </source>
</evidence>
<dbReference type="HOGENOM" id="CLU_085083_5_0_7"/>
<keyword evidence="1" id="KW-0472">Membrane</keyword>
<feature type="transmembrane region" description="Helical" evidence="1">
    <location>
        <begin position="76"/>
        <end position="101"/>
    </location>
</feature>
<protein>
    <submittedName>
        <fullName evidence="2">FxsA cytoplasmic membrane protein</fullName>
    </submittedName>
</protein>
<evidence type="ECO:0000256" key="1">
    <source>
        <dbReference type="SAM" id="Phobius"/>
    </source>
</evidence>
<dbReference type="Pfam" id="PF04186">
    <property type="entry name" value="FxsA"/>
    <property type="match status" value="1"/>
</dbReference>
<proteinExistence type="predicted"/>